<dbReference type="EMBL" id="FN430193">
    <property type="protein sequence ID" value="CAZ83031.1"/>
    <property type="molecule type" value="Genomic_DNA"/>
</dbReference>
<accession>D5GET8</accession>
<dbReference type="GeneID" id="9184943"/>
<gene>
    <name evidence="1" type="ORF">GSTUM_00001381001</name>
</gene>
<evidence type="ECO:0000313" key="1">
    <source>
        <dbReference type="EMBL" id="CAZ83031.1"/>
    </source>
</evidence>
<proteinExistence type="predicted"/>
<name>D5GET8_TUBMM</name>
<dbReference type="InParanoid" id="D5GET8"/>
<dbReference type="HOGENOM" id="CLU_1760128_0_0_1"/>
<keyword evidence="2" id="KW-1185">Reference proteome</keyword>
<dbReference type="RefSeq" id="XP_002838840.1">
    <property type="nucleotide sequence ID" value="XM_002838794.1"/>
</dbReference>
<dbReference type="Proteomes" id="UP000006911">
    <property type="component" value="Unassembled WGS sequence"/>
</dbReference>
<organism evidence="1 2">
    <name type="scientific">Tuber melanosporum (strain Mel28)</name>
    <name type="common">Perigord black truffle</name>
    <dbReference type="NCBI Taxonomy" id="656061"/>
    <lineage>
        <taxon>Eukaryota</taxon>
        <taxon>Fungi</taxon>
        <taxon>Dikarya</taxon>
        <taxon>Ascomycota</taxon>
        <taxon>Pezizomycotina</taxon>
        <taxon>Pezizomycetes</taxon>
        <taxon>Pezizales</taxon>
        <taxon>Tuberaceae</taxon>
        <taxon>Tuber</taxon>
    </lineage>
</organism>
<evidence type="ECO:0000313" key="2">
    <source>
        <dbReference type="Proteomes" id="UP000006911"/>
    </source>
</evidence>
<dbReference type="KEGG" id="tml:GSTUM_00001381001"/>
<dbReference type="AlphaFoldDB" id="D5GET8"/>
<protein>
    <submittedName>
        <fullName evidence="1">(Perigord truffle) hypothetical protein</fullName>
    </submittedName>
</protein>
<dbReference type="eggNOG" id="ENOG502R71Z">
    <property type="taxonomic scope" value="Eukaryota"/>
</dbReference>
<dbReference type="STRING" id="656061.D5GET8"/>
<sequence>MESQSPPSPESPQSLLHSPSFLSILRVGISHSHTPQCLWPKDKGRVVVEPALHWLFATLYKGAAFGYPQAAAEETGYGSELEAAIKGLKGMHRRGITILPRGDYGCAWTPHGTYACDLAHFAKHLGDYADCIQVNGNALEDISILQGH</sequence>
<reference evidence="1 2" key="1">
    <citation type="journal article" date="2010" name="Nature">
        <title>Perigord black truffle genome uncovers evolutionary origins and mechanisms of symbiosis.</title>
        <authorList>
            <person name="Martin F."/>
            <person name="Kohler A."/>
            <person name="Murat C."/>
            <person name="Balestrini R."/>
            <person name="Coutinho P.M."/>
            <person name="Jaillon O."/>
            <person name="Montanini B."/>
            <person name="Morin E."/>
            <person name="Noel B."/>
            <person name="Percudani R."/>
            <person name="Porcel B."/>
            <person name="Rubini A."/>
            <person name="Amicucci A."/>
            <person name="Amselem J."/>
            <person name="Anthouard V."/>
            <person name="Arcioni S."/>
            <person name="Artiguenave F."/>
            <person name="Aury J.M."/>
            <person name="Ballario P."/>
            <person name="Bolchi A."/>
            <person name="Brenna A."/>
            <person name="Brun A."/>
            <person name="Buee M."/>
            <person name="Cantarel B."/>
            <person name="Chevalier G."/>
            <person name="Couloux A."/>
            <person name="Da Silva C."/>
            <person name="Denoeud F."/>
            <person name="Duplessis S."/>
            <person name="Ghignone S."/>
            <person name="Hilselberger B."/>
            <person name="Iotti M."/>
            <person name="Marcais B."/>
            <person name="Mello A."/>
            <person name="Miranda M."/>
            <person name="Pacioni G."/>
            <person name="Quesneville H."/>
            <person name="Riccioni C."/>
            <person name="Ruotolo R."/>
            <person name="Splivallo R."/>
            <person name="Stocchi V."/>
            <person name="Tisserant E."/>
            <person name="Viscomi A.R."/>
            <person name="Zambonelli A."/>
            <person name="Zampieri E."/>
            <person name="Henrissat B."/>
            <person name="Lebrun M.H."/>
            <person name="Paolocci F."/>
            <person name="Bonfante P."/>
            <person name="Ottonello S."/>
            <person name="Wincker P."/>
        </authorList>
    </citation>
    <scope>NUCLEOTIDE SEQUENCE [LARGE SCALE GENOMIC DNA]</scope>
    <source>
        <strain evidence="1 2">Mel28</strain>
    </source>
</reference>